<dbReference type="SUPFAM" id="SSF52540">
    <property type="entry name" value="P-loop containing nucleoside triphosphate hydrolases"/>
    <property type="match status" value="1"/>
</dbReference>
<keyword evidence="1" id="KW-0808">Transferase</keyword>
<dbReference type="Gene3D" id="3.40.50.300">
    <property type="entry name" value="P-loop containing nucleotide triphosphate hydrolases"/>
    <property type="match status" value="1"/>
</dbReference>
<protein>
    <submittedName>
        <fullName evidence="3">Deacetylase sulfotransferase</fullName>
    </submittedName>
</protein>
<gene>
    <name evidence="3" type="ORF">Sru01_08360</name>
</gene>
<evidence type="ECO:0000256" key="1">
    <source>
        <dbReference type="ARBA" id="ARBA00022679"/>
    </source>
</evidence>
<organism evidence="3 4">
    <name type="scientific">Sphaerisporangium rufum</name>
    <dbReference type="NCBI Taxonomy" id="1381558"/>
    <lineage>
        <taxon>Bacteria</taxon>
        <taxon>Bacillati</taxon>
        <taxon>Actinomycetota</taxon>
        <taxon>Actinomycetes</taxon>
        <taxon>Streptosporangiales</taxon>
        <taxon>Streptosporangiaceae</taxon>
        <taxon>Sphaerisporangium</taxon>
    </lineage>
</organism>
<evidence type="ECO:0000256" key="2">
    <source>
        <dbReference type="SAM" id="MobiDB-lite"/>
    </source>
</evidence>
<accession>A0A919UXH8</accession>
<dbReference type="InterPro" id="IPR027417">
    <property type="entry name" value="P-loop_NTPase"/>
</dbReference>
<sequence>MALPDFLIAGVPKAGTTALHAALQRHPDLHLSRIKEPKFFLTDGPPPARGGPGDAETYREHVWRREEYEALFDPAPAGALTGEATPFYLYDAGARRRVRELIPRARLIVILRDPVERAHSNWTHLWSAGLEPIGDVVRACAAEPERIAAGWAHFWHYVGLGRYGEQLRELYALFPREQVLVFRYRDLVDRPAATLDRICAFLGVRQGLLTELPRENVTAHPDGGVRHALLSSARRLLPPAPAAAVERLLQHRGDSRRPLTWEQRERLIPYFADDIRLLQEITGEDFGDWLRPRERSGGLVGARPAGQRQARNGRPAAG</sequence>
<dbReference type="InterPro" id="IPR037359">
    <property type="entry name" value="NST/OST"/>
</dbReference>
<dbReference type="PANTHER" id="PTHR10605:SF56">
    <property type="entry name" value="BIFUNCTIONAL HEPARAN SULFATE N-DEACETYLASE_N-SULFOTRANSFERASE"/>
    <property type="match status" value="1"/>
</dbReference>
<keyword evidence="4" id="KW-1185">Reference proteome</keyword>
<dbReference type="GO" id="GO:0008146">
    <property type="term" value="F:sulfotransferase activity"/>
    <property type="evidence" value="ECO:0007669"/>
    <property type="project" value="InterPro"/>
</dbReference>
<comment type="caution">
    <text evidence="3">The sequence shown here is derived from an EMBL/GenBank/DDBJ whole genome shotgun (WGS) entry which is preliminary data.</text>
</comment>
<dbReference type="Pfam" id="PF13469">
    <property type="entry name" value="Sulfotransfer_3"/>
    <property type="match status" value="1"/>
</dbReference>
<proteinExistence type="predicted"/>
<reference evidence="3" key="1">
    <citation type="submission" date="2021-01" db="EMBL/GenBank/DDBJ databases">
        <title>Whole genome shotgun sequence of Sphaerisporangium rufum NBRC 109079.</title>
        <authorList>
            <person name="Komaki H."/>
            <person name="Tamura T."/>
        </authorList>
    </citation>
    <scope>NUCLEOTIDE SEQUENCE</scope>
    <source>
        <strain evidence="3">NBRC 109079</strain>
    </source>
</reference>
<dbReference type="AlphaFoldDB" id="A0A919UXH8"/>
<name>A0A919UXH8_9ACTN</name>
<evidence type="ECO:0000313" key="4">
    <source>
        <dbReference type="Proteomes" id="UP000655287"/>
    </source>
</evidence>
<dbReference type="EMBL" id="BOOU01000012">
    <property type="protein sequence ID" value="GII75854.1"/>
    <property type="molecule type" value="Genomic_DNA"/>
</dbReference>
<dbReference type="PANTHER" id="PTHR10605">
    <property type="entry name" value="HEPARAN SULFATE SULFOTRANSFERASE"/>
    <property type="match status" value="1"/>
</dbReference>
<dbReference type="Proteomes" id="UP000655287">
    <property type="component" value="Unassembled WGS sequence"/>
</dbReference>
<evidence type="ECO:0000313" key="3">
    <source>
        <dbReference type="EMBL" id="GII75854.1"/>
    </source>
</evidence>
<feature type="region of interest" description="Disordered" evidence="2">
    <location>
        <begin position="295"/>
        <end position="318"/>
    </location>
</feature>